<dbReference type="AlphaFoldDB" id="G8LUV5"/>
<feature type="domain" description="Serine aminopeptidase S33" evidence="1">
    <location>
        <begin position="78"/>
        <end position="198"/>
    </location>
</feature>
<sequence length="313" mass="35617" precursor="true">MKNLLILPIVILVAIIAVYGIDNMNEVKLEVQGGYIYGSILEPKDNAKNTIVIITAGSGPTDRDGNSAILEGRNDSLKYLAYKLKDKGIASFRYDQRSSGKSYKSLKDKNIKFDFLVDDLVECIKYIKAKKDYDKIYLIGHSQGALISVLAAQREKVDGVVTIAGAARTIDKILLEQIKRQDQEIANILEEELDKIRAGEESNSENKEIKQLLSGKNGEFIRRWMEYNPVTEIKKLDIPVYFIYGTSDLQVKPDEINYLDDIIDDRNFRILENMNHVLKVSPEDEKENYKRYTFPGYPLHPDLVNTIEEFIAG</sequence>
<dbReference type="EMBL" id="CP003065">
    <property type="protein sequence ID" value="AEV68485.1"/>
    <property type="molecule type" value="Genomic_DNA"/>
</dbReference>
<dbReference type="GO" id="GO:0052689">
    <property type="term" value="F:carboxylic ester hydrolase activity"/>
    <property type="evidence" value="ECO:0007669"/>
    <property type="project" value="TreeGrafter"/>
</dbReference>
<dbReference type="InterPro" id="IPR053145">
    <property type="entry name" value="AB_hydrolase_Est10"/>
</dbReference>
<accession>G8LUV5</accession>
<dbReference type="Pfam" id="PF12146">
    <property type="entry name" value="Hydrolase_4"/>
    <property type="match status" value="1"/>
</dbReference>
<evidence type="ECO:0000313" key="3">
    <source>
        <dbReference type="Proteomes" id="UP000005435"/>
    </source>
</evidence>
<proteinExistence type="predicted"/>
<reference evidence="3" key="1">
    <citation type="submission" date="2011-12" db="EMBL/GenBank/DDBJ databases">
        <title>Complete sequence of Clostridium clariflavum DSM 19732.</title>
        <authorList>
            <consortium name="US DOE Joint Genome Institute"/>
            <person name="Lucas S."/>
            <person name="Han J."/>
            <person name="Lapidus A."/>
            <person name="Cheng J.-F."/>
            <person name="Goodwin L."/>
            <person name="Pitluck S."/>
            <person name="Peters L."/>
            <person name="Teshima H."/>
            <person name="Detter J.C."/>
            <person name="Han C."/>
            <person name="Tapia R."/>
            <person name="Land M."/>
            <person name="Hauser L."/>
            <person name="Kyrpides N."/>
            <person name="Ivanova N."/>
            <person name="Pagani I."/>
            <person name="Kitzmiller T."/>
            <person name="Lynd L."/>
            <person name="Izquierdo J."/>
            <person name="Woyke T."/>
        </authorList>
    </citation>
    <scope>NUCLEOTIDE SEQUENCE [LARGE SCALE GENOMIC DNA]</scope>
    <source>
        <strain evidence="3">DSM 19732 / NBRC 101661 / EBR45</strain>
    </source>
</reference>
<protein>
    <submittedName>
        <fullName evidence="2">Lysophospholipase</fullName>
    </submittedName>
</protein>
<dbReference type="RefSeq" id="WP_014255070.1">
    <property type="nucleotide sequence ID" value="NC_016627.1"/>
</dbReference>
<evidence type="ECO:0000259" key="1">
    <source>
        <dbReference type="Pfam" id="PF12146"/>
    </source>
</evidence>
<dbReference type="OrthoDB" id="9809549at2"/>
<dbReference type="SUPFAM" id="SSF53474">
    <property type="entry name" value="alpha/beta-Hydrolases"/>
    <property type="match status" value="1"/>
</dbReference>
<dbReference type="Gene3D" id="3.40.50.1820">
    <property type="entry name" value="alpha/beta hydrolase"/>
    <property type="match status" value="1"/>
</dbReference>
<dbReference type="STRING" id="720554.Clocl_1878"/>
<dbReference type="eggNOG" id="COG1073">
    <property type="taxonomic scope" value="Bacteria"/>
</dbReference>
<dbReference type="PANTHER" id="PTHR43265:SF1">
    <property type="entry name" value="ESTERASE ESTD"/>
    <property type="match status" value="1"/>
</dbReference>
<gene>
    <name evidence="2" type="ordered locus">Clocl_1878</name>
</gene>
<dbReference type="HOGENOM" id="CLU_033707_1_0_9"/>
<dbReference type="KEGG" id="ccl:Clocl_1878"/>
<dbReference type="InterPro" id="IPR022742">
    <property type="entry name" value="Hydrolase_4"/>
</dbReference>
<reference evidence="2 3" key="2">
    <citation type="journal article" date="2012" name="Stand. Genomic Sci.">
        <title>Complete Genome Sequence of Clostridium clariflavum DSM 19732.</title>
        <authorList>
            <person name="Izquierdo J.A."/>
            <person name="Goodwin L."/>
            <person name="Davenport K.W."/>
            <person name="Teshima H."/>
            <person name="Bruce D."/>
            <person name="Detter C."/>
            <person name="Tapia R."/>
            <person name="Han S."/>
            <person name="Land M."/>
            <person name="Hauser L."/>
            <person name="Jeffries C.D."/>
            <person name="Han J."/>
            <person name="Pitluck S."/>
            <person name="Nolan M."/>
            <person name="Chen A."/>
            <person name="Huntemann M."/>
            <person name="Mavromatis K."/>
            <person name="Mikhailova N."/>
            <person name="Liolios K."/>
            <person name="Woyke T."/>
            <person name="Lynd L.R."/>
        </authorList>
    </citation>
    <scope>NUCLEOTIDE SEQUENCE [LARGE SCALE GENOMIC DNA]</scope>
    <source>
        <strain evidence="3">DSM 19732 / NBRC 101661 / EBR45</strain>
    </source>
</reference>
<organism evidence="2 3">
    <name type="scientific">Acetivibrio clariflavus (strain DSM 19732 / NBRC 101661 / EBR45)</name>
    <name type="common">Clostridium clariflavum</name>
    <dbReference type="NCBI Taxonomy" id="720554"/>
    <lineage>
        <taxon>Bacteria</taxon>
        <taxon>Bacillati</taxon>
        <taxon>Bacillota</taxon>
        <taxon>Clostridia</taxon>
        <taxon>Eubacteriales</taxon>
        <taxon>Oscillospiraceae</taxon>
        <taxon>Acetivibrio</taxon>
    </lineage>
</organism>
<keyword evidence="3" id="KW-1185">Reference proteome</keyword>
<name>G8LUV5_ACECE</name>
<dbReference type="InterPro" id="IPR029058">
    <property type="entry name" value="AB_hydrolase_fold"/>
</dbReference>
<evidence type="ECO:0000313" key="2">
    <source>
        <dbReference type="EMBL" id="AEV68485.1"/>
    </source>
</evidence>
<dbReference type="PANTHER" id="PTHR43265">
    <property type="entry name" value="ESTERASE ESTD"/>
    <property type="match status" value="1"/>
</dbReference>
<dbReference type="Proteomes" id="UP000005435">
    <property type="component" value="Chromosome"/>
</dbReference>